<accession>A0A1X7F819</accession>
<dbReference type="AlphaFoldDB" id="A0A1X7F819"/>
<evidence type="ECO:0000256" key="4">
    <source>
        <dbReference type="ARBA" id="ARBA00023002"/>
    </source>
</evidence>
<gene>
    <name evidence="14" type="primary">cysH</name>
    <name evidence="17" type="ORF">SAMN02982989_2435</name>
</gene>
<feature type="binding site" evidence="14">
    <location>
        <position position="253"/>
    </location>
    <ligand>
        <name>[4Fe-4S] cluster</name>
        <dbReference type="ChEBI" id="CHEBI:49883"/>
    </ligand>
</feature>
<dbReference type="NCBIfam" id="TIGR02055">
    <property type="entry name" value="APS_reductase"/>
    <property type="match status" value="1"/>
</dbReference>
<evidence type="ECO:0000256" key="15">
    <source>
        <dbReference type="SAM" id="MobiDB-lite"/>
    </source>
</evidence>
<keyword evidence="6 14" id="KW-0411">Iron-sulfur</keyword>
<comment type="catalytic activity">
    <reaction evidence="13 14">
        <text>[thioredoxin]-disulfide + sulfite + AMP + 2 H(+) = adenosine 5'-phosphosulfate + [thioredoxin]-dithiol</text>
        <dbReference type="Rhea" id="RHEA:21976"/>
        <dbReference type="Rhea" id="RHEA-COMP:10698"/>
        <dbReference type="Rhea" id="RHEA-COMP:10700"/>
        <dbReference type="ChEBI" id="CHEBI:15378"/>
        <dbReference type="ChEBI" id="CHEBI:17359"/>
        <dbReference type="ChEBI" id="CHEBI:29950"/>
        <dbReference type="ChEBI" id="CHEBI:50058"/>
        <dbReference type="ChEBI" id="CHEBI:58243"/>
        <dbReference type="ChEBI" id="CHEBI:456215"/>
        <dbReference type="EC" id="1.8.4.10"/>
    </reaction>
</comment>
<reference evidence="18" key="1">
    <citation type="submission" date="2017-04" db="EMBL/GenBank/DDBJ databases">
        <authorList>
            <person name="Varghese N."/>
            <person name="Submissions S."/>
        </authorList>
    </citation>
    <scope>NUCLEOTIDE SEQUENCE [LARGE SCALE GENOMIC DNA]</scope>
    <source>
        <strain evidence="18">B4P</strain>
    </source>
</reference>
<evidence type="ECO:0000256" key="1">
    <source>
        <dbReference type="ARBA" id="ARBA00009732"/>
    </source>
</evidence>
<dbReference type="Proteomes" id="UP000192903">
    <property type="component" value="Unassembled WGS sequence"/>
</dbReference>
<dbReference type="SUPFAM" id="SSF52402">
    <property type="entry name" value="Adenine nucleotide alpha hydrolases-like"/>
    <property type="match status" value="1"/>
</dbReference>
<keyword evidence="18" id="KW-1185">Reference proteome</keyword>
<evidence type="ECO:0000256" key="14">
    <source>
        <dbReference type="HAMAP-Rule" id="MF_00063"/>
    </source>
</evidence>
<dbReference type="GO" id="GO:0043866">
    <property type="term" value="F:adenylyl-sulfate reductase (thioredoxin) activity"/>
    <property type="evidence" value="ECO:0007669"/>
    <property type="project" value="UniProtKB-EC"/>
</dbReference>
<sequence length="302" mass="33222">MERYLLSISMGRNGFFCPYVRETGIIKKSLTKEDMMTLHDDAGQDRSAPDSPPLDPPALAETLDAKLESLDLAGRLSLAAELGHAVFTTSLGIEDQVIAAAIGTHRLPVEVSTLETGRLFKETVDLIGETEERYGITIRRFVPEQDDVDAYAAQYGLNGFYDSVEARHACCHVRKLKPLAKALAGADVWITGLRRGQSGNRASTPFAEYDAERNLIKINPLADWDIETIRAHVAAEAIPVNPLHARGYPSIGCEPCTRAIKPGEPERAGRWWWENDEKRECGLHVPDNHVPESAAQPVAQAS</sequence>
<feature type="binding site" evidence="14">
    <location>
        <position position="170"/>
    </location>
    <ligand>
        <name>[4Fe-4S] cluster</name>
        <dbReference type="ChEBI" id="CHEBI:49883"/>
    </ligand>
</feature>
<dbReference type="GO" id="GO:0019379">
    <property type="term" value="P:sulfate assimilation, phosphoadenylyl sulfate reduction by phosphoadenylyl-sulfate reductase (thioredoxin)"/>
    <property type="evidence" value="ECO:0007669"/>
    <property type="project" value="UniProtKB-UniRule"/>
</dbReference>
<feature type="binding site" evidence="14">
    <location>
        <position position="256"/>
    </location>
    <ligand>
        <name>[4Fe-4S] cluster</name>
        <dbReference type="ChEBI" id="CHEBI:49883"/>
    </ligand>
</feature>
<protein>
    <recommendedName>
        <fullName evidence="10 14">Adenosine 5'-phosphosulfate reductase</fullName>
        <shortName evidence="14">APS reductase</shortName>
        <ecNumber evidence="9 14">1.8.4.10</ecNumber>
    </recommendedName>
    <alternativeName>
        <fullName evidence="12 14">5'-adenylylsulfate reductase</fullName>
    </alternativeName>
    <alternativeName>
        <fullName evidence="11 14">Thioredoxin-dependent 5'-adenylylsulfate reductase</fullName>
    </alternativeName>
</protein>
<dbReference type="PANTHER" id="PTHR46482:SF9">
    <property type="entry name" value="5'-ADENYLYLSULFATE REDUCTASE 1, CHLOROPLASTIC"/>
    <property type="match status" value="1"/>
</dbReference>
<evidence type="ECO:0000256" key="8">
    <source>
        <dbReference type="ARBA" id="ARBA00024327"/>
    </source>
</evidence>
<dbReference type="EMBL" id="FXAF01000006">
    <property type="protein sequence ID" value="SMF47356.1"/>
    <property type="molecule type" value="Genomic_DNA"/>
</dbReference>
<evidence type="ECO:0000256" key="11">
    <source>
        <dbReference type="ARBA" id="ARBA00030894"/>
    </source>
</evidence>
<dbReference type="InterPro" id="IPR004511">
    <property type="entry name" value="PAPS/APS_Rdtase"/>
</dbReference>
<dbReference type="GO" id="GO:0005737">
    <property type="term" value="C:cytoplasm"/>
    <property type="evidence" value="ECO:0007669"/>
    <property type="project" value="UniProtKB-SubCell"/>
</dbReference>
<evidence type="ECO:0000256" key="13">
    <source>
        <dbReference type="ARBA" id="ARBA00048441"/>
    </source>
</evidence>
<name>A0A1X7F819_9HYPH</name>
<organism evidence="17 18">
    <name type="scientific">Xaviernesmea oryzae</name>
    <dbReference type="NCBI Taxonomy" id="464029"/>
    <lineage>
        <taxon>Bacteria</taxon>
        <taxon>Pseudomonadati</taxon>
        <taxon>Pseudomonadota</taxon>
        <taxon>Alphaproteobacteria</taxon>
        <taxon>Hyphomicrobiales</taxon>
        <taxon>Rhizobiaceae</taxon>
        <taxon>Rhizobium/Agrobacterium group</taxon>
        <taxon>Xaviernesmea</taxon>
    </lineage>
</organism>
<dbReference type="EC" id="1.8.4.10" evidence="9 14"/>
<dbReference type="GO" id="GO:0051539">
    <property type="term" value="F:4 iron, 4 sulfur cluster binding"/>
    <property type="evidence" value="ECO:0007669"/>
    <property type="project" value="UniProtKB-UniRule"/>
</dbReference>
<comment type="similarity">
    <text evidence="1 14">Belongs to the PAPS reductase family. CysH subfamily.</text>
</comment>
<dbReference type="GO" id="GO:0046872">
    <property type="term" value="F:metal ion binding"/>
    <property type="evidence" value="ECO:0007669"/>
    <property type="project" value="UniProtKB-KW"/>
</dbReference>
<proteinExistence type="inferred from homology"/>
<dbReference type="STRING" id="464029.SAMN02982989_2435"/>
<comment type="pathway">
    <text evidence="8 14">Sulfur metabolism; hydrogen sulfide biosynthesis; sulfite from sulfate.</text>
</comment>
<dbReference type="GO" id="GO:0070814">
    <property type="term" value="P:hydrogen sulfide biosynthetic process"/>
    <property type="evidence" value="ECO:0007669"/>
    <property type="project" value="UniProtKB-UniRule"/>
</dbReference>
<keyword evidence="2 14" id="KW-0963">Cytoplasm</keyword>
<evidence type="ECO:0000256" key="3">
    <source>
        <dbReference type="ARBA" id="ARBA00022723"/>
    </source>
</evidence>
<dbReference type="InterPro" id="IPR014729">
    <property type="entry name" value="Rossmann-like_a/b/a_fold"/>
</dbReference>
<comment type="function">
    <text evidence="7 14">Catalyzes the formation of sulfite from adenosine 5'-phosphosulfate (APS) using thioredoxin as an electron donor.</text>
</comment>
<dbReference type="GO" id="GO:0019344">
    <property type="term" value="P:cysteine biosynthetic process"/>
    <property type="evidence" value="ECO:0007669"/>
    <property type="project" value="InterPro"/>
</dbReference>
<evidence type="ECO:0000256" key="6">
    <source>
        <dbReference type="ARBA" id="ARBA00023014"/>
    </source>
</evidence>
<evidence type="ECO:0000313" key="17">
    <source>
        <dbReference type="EMBL" id="SMF47356.1"/>
    </source>
</evidence>
<keyword evidence="4 14" id="KW-0560">Oxidoreductase</keyword>
<comment type="subcellular location">
    <subcellularLocation>
        <location evidence="14">Cytoplasm</location>
    </subcellularLocation>
</comment>
<dbReference type="Gene3D" id="3.40.50.620">
    <property type="entry name" value="HUPs"/>
    <property type="match status" value="1"/>
</dbReference>
<dbReference type="InterPro" id="IPR011798">
    <property type="entry name" value="APS_reductase"/>
</dbReference>
<evidence type="ECO:0000256" key="10">
    <source>
        <dbReference type="ARBA" id="ARBA00029514"/>
    </source>
</evidence>
<feature type="region of interest" description="Disordered" evidence="15">
    <location>
        <begin position="283"/>
        <end position="302"/>
    </location>
</feature>
<evidence type="ECO:0000256" key="12">
    <source>
        <dbReference type="ARBA" id="ARBA00032041"/>
    </source>
</evidence>
<keyword evidence="5 14" id="KW-0408">Iron</keyword>
<dbReference type="PANTHER" id="PTHR46482">
    <property type="entry name" value="5'-ADENYLYLSULFATE REDUCTASE 3, CHLOROPLASTIC"/>
    <property type="match status" value="1"/>
</dbReference>
<evidence type="ECO:0000256" key="9">
    <source>
        <dbReference type="ARBA" id="ARBA00024386"/>
    </source>
</evidence>
<feature type="active site" description="Nucleophile; cysteine thiosulfonate intermediate" evidence="14">
    <location>
        <position position="281"/>
    </location>
</feature>
<dbReference type="HAMAP" id="MF_00063">
    <property type="entry name" value="CysH"/>
    <property type="match status" value="1"/>
</dbReference>
<evidence type="ECO:0000256" key="5">
    <source>
        <dbReference type="ARBA" id="ARBA00023004"/>
    </source>
</evidence>
<dbReference type="CDD" id="cd23945">
    <property type="entry name" value="PAPS_reductase"/>
    <property type="match status" value="1"/>
</dbReference>
<evidence type="ECO:0000256" key="2">
    <source>
        <dbReference type="ARBA" id="ARBA00022490"/>
    </source>
</evidence>
<evidence type="ECO:0000256" key="7">
    <source>
        <dbReference type="ARBA" id="ARBA00024298"/>
    </source>
</evidence>
<dbReference type="Pfam" id="PF01507">
    <property type="entry name" value="PAPS_reduct"/>
    <property type="match status" value="1"/>
</dbReference>
<feature type="binding site" evidence="14">
    <location>
        <position position="171"/>
    </location>
    <ligand>
        <name>[4Fe-4S] cluster</name>
        <dbReference type="ChEBI" id="CHEBI:49883"/>
    </ligand>
</feature>
<evidence type="ECO:0000259" key="16">
    <source>
        <dbReference type="Pfam" id="PF01507"/>
    </source>
</evidence>
<dbReference type="InterPro" id="IPR002500">
    <property type="entry name" value="PAPS_reduct_dom"/>
</dbReference>
<dbReference type="NCBIfam" id="NF002537">
    <property type="entry name" value="PRK02090.1"/>
    <property type="match status" value="1"/>
</dbReference>
<comment type="cofactor">
    <cofactor evidence="14">
        <name>[4Fe-4S] cluster</name>
        <dbReference type="ChEBI" id="CHEBI:49883"/>
    </cofactor>
    <text evidence="14">Binds 1 [4Fe-4S] cluster per subunit.</text>
</comment>
<feature type="domain" description="Phosphoadenosine phosphosulphate reductase" evidence="16">
    <location>
        <begin position="85"/>
        <end position="259"/>
    </location>
</feature>
<keyword evidence="3 14" id="KW-0479">Metal-binding</keyword>
<evidence type="ECO:0000313" key="18">
    <source>
        <dbReference type="Proteomes" id="UP000192903"/>
    </source>
</evidence>
<dbReference type="GO" id="GO:0004604">
    <property type="term" value="F:phosphoadenylyl-sulfate reductase (thioredoxin) activity"/>
    <property type="evidence" value="ECO:0007669"/>
    <property type="project" value="UniProtKB-UniRule"/>
</dbReference>